<evidence type="ECO:0000313" key="3">
    <source>
        <dbReference type="EMBL" id="KAJ6642210.1"/>
    </source>
</evidence>
<dbReference type="Gene3D" id="3.30.160.60">
    <property type="entry name" value="Classic Zinc Finger"/>
    <property type="match status" value="1"/>
</dbReference>
<dbReference type="EMBL" id="WJQU01000002">
    <property type="protein sequence ID" value="KAJ6642210.1"/>
    <property type="molecule type" value="Genomic_DNA"/>
</dbReference>
<organism evidence="3 4">
    <name type="scientific">Pseudolycoriella hygida</name>
    <dbReference type="NCBI Taxonomy" id="35572"/>
    <lineage>
        <taxon>Eukaryota</taxon>
        <taxon>Metazoa</taxon>
        <taxon>Ecdysozoa</taxon>
        <taxon>Arthropoda</taxon>
        <taxon>Hexapoda</taxon>
        <taxon>Insecta</taxon>
        <taxon>Pterygota</taxon>
        <taxon>Neoptera</taxon>
        <taxon>Endopterygota</taxon>
        <taxon>Diptera</taxon>
        <taxon>Nematocera</taxon>
        <taxon>Sciaroidea</taxon>
        <taxon>Sciaridae</taxon>
        <taxon>Pseudolycoriella</taxon>
    </lineage>
</organism>
<gene>
    <name evidence="3" type="ORF">Bhyg_07157</name>
</gene>
<evidence type="ECO:0000313" key="4">
    <source>
        <dbReference type="Proteomes" id="UP001151699"/>
    </source>
</evidence>
<proteinExistence type="predicted"/>
<dbReference type="PROSITE" id="PS50157">
    <property type="entry name" value="ZINC_FINGER_C2H2_2"/>
    <property type="match status" value="1"/>
</dbReference>
<dbReference type="InterPro" id="IPR036236">
    <property type="entry name" value="Znf_C2H2_sf"/>
</dbReference>
<evidence type="ECO:0000259" key="2">
    <source>
        <dbReference type="PROSITE" id="PS50157"/>
    </source>
</evidence>
<dbReference type="InterPro" id="IPR013087">
    <property type="entry name" value="Znf_C2H2_type"/>
</dbReference>
<keyword evidence="1" id="KW-0862">Zinc</keyword>
<keyword evidence="1" id="KW-0863">Zinc-finger</keyword>
<comment type="caution">
    <text evidence="3">The sequence shown here is derived from an EMBL/GenBank/DDBJ whole genome shotgun (WGS) entry which is preliminary data.</text>
</comment>
<dbReference type="AlphaFoldDB" id="A0A9Q0S3P5"/>
<protein>
    <recommendedName>
        <fullName evidence="2">C2H2-type domain-containing protein</fullName>
    </recommendedName>
</protein>
<keyword evidence="1" id="KW-0479">Metal-binding</keyword>
<sequence>MFYRLKNALTRHIRHACSKTRSYECPICLKRFGYAFYINKHIETVHHMPNYYSKDFSSTV</sequence>
<name>A0A9Q0S3P5_9DIPT</name>
<accession>A0A9Q0S3P5</accession>
<dbReference type="Proteomes" id="UP001151699">
    <property type="component" value="Chromosome B"/>
</dbReference>
<reference evidence="3" key="1">
    <citation type="submission" date="2022-07" db="EMBL/GenBank/DDBJ databases">
        <authorList>
            <person name="Trinca V."/>
            <person name="Uliana J.V.C."/>
            <person name="Torres T.T."/>
            <person name="Ward R.J."/>
            <person name="Monesi N."/>
        </authorList>
    </citation>
    <scope>NUCLEOTIDE SEQUENCE</scope>
    <source>
        <strain evidence="3">HSMRA1968</strain>
        <tissue evidence="3">Whole embryos</tissue>
    </source>
</reference>
<keyword evidence="4" id="KW-1185">Reference proteome</keyword>
<evidence type="ECO:0000256" key="1">
    <source>
        <dbReference type="PROSITE-ProRule" id="PRU00042"/>
    </source>
</evidence>
<dbReference type="GO" id="GO:0008270">
    <property type="term" value="F:zinc ion binding"/>
    <property type="evidence" value="ECO:0007669"/>
    <property type="project" value="UniProtKB-KW"/>
</dbReference>
<feature type="domain" description="C2H2-type" evidence="2">
    <location>
        <begin position="23"/>
        <end position="46"/>
    </location>
</feature>
<dbReference type="SUPFAM" id="SSF57667">
    <property type="entry name" value="beta-beta-alpha zinc fingers"/>
    <property type="match status" value="1"/>
</dbReference>